<accession>A0A1H1V9Z7</accession>
<dbReference type="InterPro" id="IPR049450">
    <property type="entry name" value="ACOT8-like_C"/>
</dbReference>
<dbReference type="STRING" id="642780.SAMN04488570_2757"/>
<feature type="region of interest" description="Disordered" evidence="1">
    <location>
        <begin position="1"/>
        <end position="31"/>
    </location>
</feature>
<evidence type="ECO:0000313" key="5">
    <source>
        <dbReference type="Proteomes" id="UP000198859"/>
    </source>
</evidence>
<evidence type="ECO:0000256" key="1">
    <source>
        <dbReference type="SAM" id="MobiDB-lite"/>
    </source>
</evidence>
<evidence type="ECO:0000313" key="4">
    <source>
        <dbReference type="EMBL" id="SDS81226.1"/>
    </source>
</evidence>
<dbReference type="RefSeq" id="WP_091730688.1">
    <property type="nucleotide sequence ID" value="NZ_LT629757.1"/>
</dbReference>
<proteinExistence type="predicted"/>
<dbReference type="SUPFAM" id="SSF54637">
    <property type="entry name" value="Thioesterase/thiol ester dehydrase-isomerase"/>
    <property type="match status" value="2"/>
</dbReference>
<protein>
    <submittedName>
        <fullName evidence="4">Acyl-CoA thioesterase</fullName>
    </submittedName>
</protein>
<sequence>MSEPAFYTRVDEDTYDSTPATASPWDESLQHGGPPAALLATAIEATRPDEPDFPIARITVDMLGGIPQGRMRTEVDVTRPGKRVELVEARLHVDDRVAVSATAWRIRQPPGSTQEHAAAPLDLPPLPDEQPQEFFPGTSPEWGYGRAVDWRFVTGGYAAPGPASLWTRLRIPLVEGEPTSPIARMLVVADSANGLSGELPLAEWLFIPPTLSVTVLRAPQDEWLWFDAHSTIGPHGRGLAQATLADRAGLVAVVAQPLLVAPR</sequence>
<dbReference type="Gene3D" id="2.40.160.210">
    <property type="entry name" value="Acyl-CoA thioesterase, double hotdog domain"/>
    <property type="match status" value="1"/>
</dbReference>
<feature type="domain" description="Acyl-CoA thioesterase-like N-terminal HotDog" evidence="2">
    <location>
        <begin position="22"/>
        <end position="105"/>
    </location>
</feature>
<name>A0A1H1V9Z7_9ACTN</name>
<dbReference type="InterPro" id="IPR029069">
    <property type="entry name" value="HotDog_dom_sf"/>
</dbReference>
<gene>
    <name evidence="4" type="ORF">SAMN04488570_2757</name>
</gene>
<dbReference type="EMBL" id="LT629757">
    <property type="protein sequence ID" value="SDS81226.1"/>
    <property type="molecule type" value="Genomic_DNA"/>
</dbReference>
<dbReference type="InterPro" id="IPR049449">
    <property type="entry name" value="TesB_ACOT8-like_N"/>
</dbReference>
<organism evidence="4 5">
    <name type="scientific">Nocardioides scoriae</name>
    <dbReference type="NCBI Taxonomy" id="642780"/>
    <lineage>
        <taxon>Bacteria</taxon>
        <taxon>Bacillati</taxon>
        <taxon>Actinomycetota</taxon>
        <taxon>Actinomycetes</taxon>
        <taxon>Propionibacteriales</taxon>
        <taxon>Nocardioidaceae</taxon>
        <taxon>Nocardioides</taxon>
    </lineage>
</organism>
<dbReference type="Pfam" id="PF20789">
    <property type="entry name" value="4HBT_3C"/>
    <property type="match status" value="1"/>
</dbReference>
<dbReference type="Proteomes" id="UP000198859">
    <property type="component" value="Chromosome I"/>
</dbReference>
<dbReference type="Pfam" id="PF13622">
    <property type="entry name" value="4HBT_3"/>
    <property type="match status" value="1"/>
</dbReference>
<dbReference type="AlphaFoldDB" id="A0A1H1V9Z7"/>
<evidence type="ECO:0000259" key="3">
    <source>
        <dbReference type="Pfam" id="PF20789"/>
    </source>
</evidence>
<keyword evidence="5" id="KW-1185">Reference proteome</keyword>
<dbReference type="InterPro" id="IPR042171">
    <property type="entry name" value="Acyl-CoA_hotdog"/>
</dbReference>
<evidence type="ECO:0000259" key="2">
    <source>
        <dbReference type="Pfam" id="PF13622"/>
    </source>
</evidence>
<feature type="domain" description="Acyl-CoA thioesterase-like C-terminal" evidence="3">
    <location>
        <begin position="127"/>
        <end position="260"/>
    </location>
</feature>
<dbReference type="OrthoDB" id="1413770at2"/>
<reference evidence="5" key="1">
    <citation type="submission" date="2016-10" db="EMBL/GenBank/DDBJ databases">
        <authorList>
            <person name="Varghese N."/>
            <person name="Submissions S."/>
        </authorList>
    </citation>
    <scope>NUCLEOTIDE SEQUENCE [LARGE SCALE GENOMIC DNA]</scope>
    <source>
        <strain evidence="5">DSM 22127</strain>
    </source>
</reference>